<accession>A0A1G5I509</accession>
<dbReference type="SUPFAM" id="SSF56601">
    <property type="entry name" value="beta-lactamase/transpeptidase-like"/>
    <property type="match status" value="1"/>
</dbReference>
<gene>
    <name evidence="2" type="ORF">SAMN05720606_10835</name>
</gene>
<dbReference type="Pfam" id="PF00144">
    <property type="entry name" value="Beta-lactamase"/>
    <property type="match status" value="1"/>
</dbReference>
<keyword evidence="3" id="KW-1185">Reference proteome</keyword>
<dbReference type="EMBL" id="FMVM01000008">
    <property type="protein sequence ID" value="SCY71156.1"/>
    <property type="molecule type" value="Genomic_DNA"/>
</dbReference>
<feature type="domain" description="Beta-lactamase-related" evidence="1">
    <location>
        <begin position="23"/>
        <end position="282"/>
    </location>
</feature>
<name>A0A1G5I509_9BACL</name>
<dbReference type="RefSeq" id="WP_090919905.1">
    <property type="nucleotide sequence ID" value="NZ_FMVM01000008.1"/>
</dbReference>
<dbReference type="PANTHER" id="PTHR43283:SF7">
    <property type="entry name" value="BETA-LACTAMASE-RELATED DOMAIN-CONTAINING PROTEIN"/>
    <property type="match status" value="1"/>
</dbReference>
<reference evidence="3" key="1">
    <citation type="submission" date="2016-10" db="EMBL/GenBank/DDBJ databases">
        <authorList>
            <person name="Varghese N."/>
            <person name="Submissions S."/>
        </authorList>
    </citation>
    <scope>NUCLEOTIDE SEQUENCE [LARGE SCALE GENOMIC DNA]</scope>
    <source>
        <strain evidence="3">BL9</strain>
    </source>
</reference>
<evidence type="ECO:0000259" key="1">
    <source>
        <dbReference type="Pfam" id="PF00144"/>
    </source>
</evidence>
<sequence>MAEQLKGFIDTITEEKLVVHSVRVLQNGRLLDEWHSDGDRRRVQHSVSKSFTCMAVGLAVEEGLIQLDDTLSDYFPYDQAQRPPSQLPSPRELTLRDLLRMSSGHDDPPLWADERASLEEKDWVKHYMSLSLDRMPGEHFTYSSGDTFMISAMLQEAIGLTVKDYLIPRLFEPLGMVDIQWETSPLGVTLGCAGLWLSNEELSRFGQFLLQEGRWNGKQLVPADWIRAVTRKQIETNGDGDWGKGYGYQFWMCSHDAYRADGAYGQFCIVLPSREAVISINSEEENMQGILNAVWNQILPVLNQLN</sequence>
<dbReference type="STRING" id="582692.SAMN05720606_10835"/>
<dbReference type="Proteomes" id="UP000198538">
    <property type="component" value="Unassembled WGS sequence"/>
</dbReference>
<dbReference type="InterPro" id="IPR001466">
    <property type="entry name" value="Beta-lactam-related"/>
</dbReference>
<proteinExistence type="predicted"/>
<dbReference type="PANTHER" id="PTHR43283">
    <property type="entry name" value="BETA-LACTAMASE-RELATED"/>
    <property type="match status" value="1"/>
</dbReference>
<evidence type="ECO:0000313" key="3">
    <source>
        <dbReference type="Proteomes" id="UP000198538"/>
    </source>
</evidence>
<protein>
    <submittedName>
        <fullName evidence="2">Beta-lactamase</fullName>
    </submittedName>
</protein>
<organism evidence="2 3">
    <name type="scientific">Paenibacillus polysaccharolyticus</name>
    <dbReference type="NCBI Taxonomy" id="582692"/>
    <lineage>
        <taxon>Bacteria</taxon>
        <taxon>Bacillati</taxon>
        <taxon>Bacillota</taxon>
        <taxon>Bacilli</taxon>
        <taxon>Bacillales</taxon>
        <taxon>Paenibacillaceae</taxon>
        <taxon>Paenibacillus</taxon>
    </lineage>
</organism>
<evidence type="ECO:0000313" key="2">
    <source>
        <dbReference type="EMBL" id="SCY71156.1"/>
    </source>
</evidence>
<dbReference type="AlphaFoldDB" id="A0A1G5I509"/>
<dbReference type="InterPro" id="IPR050789">
    <property type="entry name" value="Diverse_Enzym_Activities"/>
</dbReference>
<dbReference type="Gene3D" id="3.40.710.10">
    <property type="entry name" value="DD-peptidase/beta-lactamase superfamily"/>
    <property type="match status" value="1"/>
</dbReference>
<dbReference type="InterPro" id="IPR012338">
    <property type="entry name" value="Beta-lactam/transpept-like"/>
</dbReference>